<evidence type="ECO:0000256" key="12">
    <source>
        <dbReference type="ARBA" id="ARBA00023027"/>
    </source>
</evidence>
<evidence type="ECO:0000256" key="13">
    <source>
        <dbReference type="ARBA" id="ARBA00023075"/>
    </source>
</evidence>
<evidence type="ECO:0000256" key="18">
    <source>
        <dbReference type="SAM" id="Phobius"/>
    </source>
</evidence>
<feature type="transmembrane region" description="Helical" evidence="18">
    <location>
        <begin position="83"/>
        <end position="100"/>
    </location>
</feature>
<comment type="similarity">
    <text evidence="2">Belongs to the complex I subunit 2 family.</text>
</comment>
<dbReference type="GO" id="GO:0006120">
    <property type="term" value="P:mitochondrial electron transport, NADH to ubiquinone"/>
    <property type="evidence" value="ECO:0007669"/>
    <property type="project" value="TreeGrafter"/>
</dbReference>
<feature type="transmembrane region" description="Helical" evidence="18">
    <location>
        <begin position="198"/>
        <end position="216"/>
    </location>
</feature>
<evidence type="ECO:0000256" key="4">
    <source>
        <dbReference type="ARBA" id="ARBA00021008"/>
    </source>
</evidence>
<evidence type="ECO:0000256" key="2">
    <source>
        <dbReference type="ARBA" id="ARBA00007012"/>
    </source>
</evidence>
<evidence type="ECO:0000256" key="9">
    <source>
        <dbReference type="ARBA" id="ARBA00022967"/>
    </source>
</evidence>
<evidence type="ECO:0000256" key="11">
    <source>
        <dbReference type="ARBA" id="ARBA00022989"/>
    </source>
</evidence>
<dbReference type="GO" id="GO:0005743">
    <property type="term" value="C:mitochondrial inner membrane"/>
    <property type="evidence" value="ECO:0007669"/>
    <property type="project" value="UniProtKB-SubCell"/>
</dbReference>
<proteinExistence type="inferred from homology"/>
<evidence type="ECO:0000259" key="19">
    <source>
        <dbReference type="Pfam" id="PF00361"/>
    </source>
</evidence>
<feature type="transmembrane region" description="Helical" evidence="18">
    <location>
        <begin position="146"/>
        <end position="166"/>
    </location>
</feature>
<evidence type="ECO:0000256" key="6">
    <source>
        <dbReference type="ARBA" id="ARBA00022660"/>
    </source>
</evidence>
<dbReference type="InterPro" id="IPR001750">
    <property type="entry name" value="ND/Mrp_TM"/>
</dbReference>
<feature type="transmembrane region" description="Helical" evidence="18">
    <location>
        <begin position="287"/>
        <end position="306"/>
    </location>
</feature>
<keyword evidence="5" id="KW-0813">Transport</keyword>
<keyword evidence="7 18" id="KW-0812">Transmembrane</keyword>
<sequence>MPWISCVFIMMFSSGMCFSLLLNSWMLSWLSMELMMLGLYPMMYMSNKNFCSDSVMKYFLIQSLAAITMFLPGYIYFSLSNDQYFAIICLYMSIFLKLGLFPFHSWVIPVMVGLPVWVMTFTLGLAKLPPMWFMYSSLSQNSFSESMILNVLISGGSMLTGSLLMIGTSNLRAMLGASSISHTGWILASMMYGGSLNYIVTYLSTLFIVIVWVYTLDPILLMWGMLSFSGLPPFMLFIGKISLLKNLMYSIDSFFLINMIIISSIISLYVYMKFSFFFFLKSKPLKVKIFSSALSLSLFSGIIVFFY</sequence>
<keyword evidence="6" id="KW-0679">Respiratory chain</keyword>
<comment type="catalytic activity">
    <reaction evidence="17">
        <text>a ubiquinone + NADH + 5 H(+)(in) = a ubiquinol + NAD(+) + 4 H(+)(out)</text>
        <dbReference type="Rhea" id="RHEA:29091"/>
        <dbReference type="Rhea" id="RHEA-COMP:9565"/>
        <dbReference type="Rhea" id="RHEA-COMP:9566"/>
        <dbReference type="ChEBI" id="CHEBI:15378"/>
        <dbReference type="ChEBI" id="CHEBI:16389"/>
        <dbReference type="ChEBI" id="CHEBI:17976"/>
        <dbReference type="ChEBI" id="CHEBI:57540"/>
        <dbReference type="ChEBI" id="CHEBI:57945"/>
        <dbReference type="EC" id="7.1.1.2"/>
    </reaction>
</comment>
<keyword evidence="12" id="KW-0520">NAD</keyword>
<dbReference type="GO" id="GO:0008137">
    <property type="term" value="F:NADH dehydrogenase (ubiquinone) activity"/>
    <property type="evidence" value="ECO:0007669"/>
    <property type="project" value="UniProtKB-EC"/>
</dbReference>
<evidence type="ECO:0000256" key="7">
    <source>
        <dbReference type="ARBA" id="ARBA00022692"/>
    </source>
</evidence>
<feature type="domain" description="NADH:quinone oxidoreductase/Mrp antiporter transmembrane" evidence="19">
    <location>
        <begin position="23"/>
        <end position="202"/>
    </location>
</feature>
<dbReference type="EC" id="7.1.1.2" evidence="3"/>
<dbReference type="AlphaFoldDB" id="A0A0S2IAM0"/>
<dbReference type="PANTHER" id="PTHR46552:SF1">
    <property type="entry name" value="NADH-UBIQUINONE OXIDOREDUCTASE CHAIN 2"/>
    <property type="match status" value="1"/>
</dbReference>
<organism evidence="20">
    <name type="scientific">Naesiotus nux</name>
    <name type="common">Galapagos land snail</name>
    <name type="synonym">Bulimus nux</name>
    <dbReference type="NCBI Taxonomy" id="1755238"/>
    <lineage>
        <taxon>Eukaryota</taxon>
        <taxon>Metazoa</taxon>
        <taxon>Spiralia</taxon>
        <taxon>Lophotrochozoa</taxon>
        <taxon>Mollusca</taxon>
        <taxon>Gastropoda</taxon>
        <taxon>Heterobranchia</taxon>
        <taxon>Euthyneura</taxon>
        <taxon>Panpulmonata</taxon>
        <taxon>Eupulmonata</taxon>
        <taxon>Stylommatophora</taxon>
        <taxon>Helicina</taxon>
        <taxon>Orthalicoidea</taxon>
        <taxon>Orthalicidae</taxon>
        <taxon>Naesiotus</taxon>
    </lineage>
</organism>
<keyword evidence="14 20" id="KW-0496">Mitochondrion</keyword>
<feature type="transmembrane region" description="Helical" evidence="18">
    <location>
        <begin position="58"/>
        <end position="77"/>
    </location>
</feature>
<protein>
    <recommendedName>
        <fullName evidence="4">NADH-ubiquinone oxidoreductase chain 2</fullName>
        <ecNumber evidence="3">7.1.1.2</ecNumber>
    </recommendedName>
    <alternativeName>
        <fullName evidence="16">NADH dehydrogenase subunit 2</fullName>
    </alternativeName>
</protein>
<evidence type="ECO:0000256" key="8">
    <source>
        <dbReference type="ARBA" id="ARBA00022792"/>
    </source>
</evidence>
<gene>
    <name evidence="20" type="primary">nad2</name>
</gene>
<keyword evidence="9" id="KW-1278">Translocase</keyword>
<evidence type="ECO:0000256" key="17">
    <source>
        <dbReference type="ARBA" id="ARBA00049551"/>
    </source>
</evidence>
<geneLocation type="mitochondrion" evidence="20"/>
<dbReference type="InterPro" id="IPR050175">
    <property type="entry name" value="Complex_I_Subunit_2"/>
</dbReference>
<accession>A0A0S2IAM0</accession>
<keyword evidence="15 18" id="KW-0472">Membrane</keyword>
<dbReference type="EMBL" id="KT821554">
    <property type="protein sequence ID" value="ALO20568.1"/>
    <property type="molecule type" value="Genomic_DNA"/>
</dbReference>
<evidence type="ECO:0000256" key="3">
    <source>
        <dbReference type="ARBA" id="ARBA00012944"/>
    </source>
</evidence>
<keyword evidence="11 18" id="KW-1133">Transmembrane helix</keyword>
<reference evidence="20" key="1">
    <citation type="journal article" date="2016" name="Genome Announc.">
        <title>Mitochondrial Genome Sequence of the Galapagos Endemic Land Snail Naesiotus nux.</title>
        <authorList>
            <person name="Hunter S.S."/>
            <person name="Settles M.L."/>
            <person name="New D.D."/>
            <person name="Parent C.E."/>
            <person name="Gerritsen A.T."/>
        </authorList>
    </citation>
    <scope>NUCLEOTIDE SEQUENCE</scope>
</reference>
<evidence type="ECO:0000256" key="5">
    <source>
        <dbReference type="ARBA" id="ARBA00022448"/>
    </source>
</evidence>
<feature type="transmembrane region" description="Helical" evidence="18">
    <location>
        <begin position="255"/>
        <end position="280"/>
    </location>
</feature>
<dbReference type="Pfam" id="PF00361">
    <property type="entry name" value="Proton_antipo_M"/>
    <property type="match status" value="1"/>
</dbReference>
<evidence type="ECO:0000256" key="1">
    <source>
        <dbReference type="ARBA" id="ARBA00004448"/>
    </source>
</evidence>
<dbReference type="PANTHER" id="PTHR46552">
    <property type="entry name" value="NADH-UBIQUINONE OXIDOREDUCTASE CHAIN 2"/>
    <property type="match status" value="1"/>
</dbReference>
<evidence type="ECO:0000256" key="15">
    <source>
        <dbReference type="ARBA" id="ARBA00023136"/>
    </source>
</evidence>
<name>A0A0S2IAM0_NAENU</name>
<comment type="subcellular location">
    <subcellularLocation>
        <location evidence="1">Mitochondrion inner membrane</location>
        <topology evidence="1">Multi-pass membrane protein</topology>
    </subcellularLocation>
</comment>
<feature type="transmembrane region" description="Helical" evidence="18">
    <location>
        <begin position="223"/>
        <end position="243"/>
    </location>
</feature>
<evidence type="ECO:0000313" key="20">
    <source>
        <dbReference type="EMBL" id="ALO20568.1"/>
    </source>
</evidence>
<evidence type="ECO:0000256" key="16">
    <source>
        <dbReference type="ARBA" id="ARBA00031028"/>
    </source>
</evidence>
<feature type="transmembrane region" description="Helical" evidence="18">
    <location>
        <begin position="27"/>
        <end position="46"/>
    </location>
</feature>
<keyword evidence="10" id="KW-0249">Electron transport</keyword>
<evidence type="ECO:0000256" key="10">
    <source>
        <dbReference type="ARBA" id="ARBA00022982"/>
    </source>
</evidence>
<keyword evidence="13" id="KW-0830">Ubiquinone</keyword>
<evidence type="ECO:0000256" key="14">
    <source>
        <dbReference type="ARBA" id="ARBA00023128"/>
    </source>
</evidence>
<keyword evidence="8" id="KW-0999">Mitochondrion inner membrane</keyword>